<reference evidence="6 7" key="1">
    <citation type="journal article" date="2014" name="Syst. Appl. Microbiol.">
        <title>Complete genomes of freshwater sulfur oxidizers Sulfuricella denitrificans skB26 and Sulfuritalea hydrogenivorans sk43H: genetic insights into the sulfur oxidation pathway of betaproteobacteria.</title>
        <authorList>
            <person name="Watanabe T."/>
            <person name="Kojima H."/>
            <person name="Fukui M."/>
        </authorList>
    </citation>
    <scope>NUCLEOTIDE SEQUENCE [LARGE SCALE GENOMIC DNA]</scope>
    <source>
        <strain evidence="6">DSM22779</strain>
    </source>
</reference>
<dbReference type="STRING" id="1223802.SUTH_00775"/>
<dbReference type="GO" id="GO:0003677">
    <property type="term" value="F:DNA binding"/>
    <property type="evidence" value="ECO:0007669"/>
    <property type="project" value="UniProtKB-KW"/>
</dbReference>
<dbReference type="InterPro" id="IPR018490">
    <property type="entry name" value="cNMP-bd_dom_sf"/>
</dbReference>
<evidence type="ECO:0000259" key="4">
    <source>
        <dbReference type="PROSITE" id="PS50042"/>
    </source>
</evidence>
<dbReference type="AlphaFoldDB" id="W0SCU9"/>
<evidence type="ECO:0000259" key="5">
    <source>
        <dbReference type="PROSITE" id="PS51063"/>
    </source>
</evidence>
<dbReference type="Gene3D" id="1.10.10.10">
    <property type="entry name" value="Winged helix-like DNA-binding domain superfamily/Winged helix DNA-binding domain"/>
    <property type="match status" value="1"/>
</dbReference>
<keyword evidence="7" id="KW-1185">Reference proteome</keyword>
<dbReference type="OrthoDB" id="9776746at2"/>
<evidence type="ECO:0000256" key="3">
    <source>
        <dbReference type="ARBA" id="ARBA00023163"/>
    </source>
</evidence>
<dbReference type="SMART" id="SM00419">
    <property type="entry name" value="HTH_CRP"/>
    <property type="match status" value="1"/>
</dbReference>
<evidence type="ECO:0000256" key="2">
    <source>
        <dbReference type="ARBA" id="ARBA00023125"/>
    </source>
</evidence>
<dbReference type="InterPro" id="IPR000595">
    <property type="entry name" value="cNMP-bd_dom"/>
</dbReference>
<dbReference type="PANTHER" id="PTHR24567">
    <property type="entry name" value="CRP FAMILY TRANSCRIPTIONAL REGULATORY PROTEIN"/>
    <property type="match status" value="1"/>
</dbReference>
<keyword evidence="2" id="KW-0238">DNA-binding</keyword>
<evidence type="ECO:0000256" key="1">
    <source>
        <dbReference type="ARBA" id="ARBA00023015"/>
    </source>
</evidence>
<dbReference type="PANTHER" id="PTHR24567:SF74">
    <property type="entry name" value="HTH-TYPE TRANSCRIPTIONAL REGULATOR ARCR"/>
    <property type="match status" value="1"/>
</dbReference>
<gene>
    <name evidence="6" type="ORF">SUTH_00775</name>
</gene>
<proteinExistence type="predicted"/>
<feature type="domain" description="Cyclic nucleotide-binding" evidence="4">
    <location>
        <begin position="33"/>
        <end position="139"/>
    </location>
</feature>
<dbReference type="InterPro" id="IPR050397">
    <property type="entry name" value="Env_Response_Regulators"/>
</dbReference>
<keyword evidence="3" id="KW-0804">Transcription</keyword>
<dbReference type="Proteomes" id="UP000031637">
    <property type="component" value="Chromosome"/>
</dbReference>
<accession>W0SCU9</accession>
<protein>
    <submittedName>
        <fullName evidence="6">Crp/Fnr family transcriptional regulator</fullName>
    </submittedName>
</protein>
<dbReference type="HOGENOM" id="CLU_075053_7_1_4"/>
<dbReference type="InterPro" id="IPR036388">
    <property type="entry name" value="WH-like_DNA-bd_sf"/>
</dbReference>
<dbReference type="Pfam" id="PF00027">
    <property type="entry name" value="cNMP_binding"/>
    <property type="match status" value="1"/>
</dbReference>
<organism evidence="6 7">
    <name type="scientific">Sulfuritalea hydrogenivorans sk43H</name>
    <dbReference type="NCBI Taxonomy" id="1223802"/>
    <lineage>
        <taxon>Bacteria</taxon>
        <taxon>Pseudomonadati</taxon>
        <taxon>Pseudomonadota</taxon>
        <taxon>Betaproteobacteria</taxon>
        <taxon>Nitrosomonadales</taxon>
        <taxon>Sterolibacteriaceae</taxon>
        <taxon>Sulfuritalea</taxon>
    </lineage>
</organism>
<dbReference type="InterPro" id="IPR012318">
    <property type="entry name" value="HTH_CRP"/>
</dbReference>
<name>W0SCU9_9PROT</name>
<feature type="domain" description="HTH crp-type" evidence="5">
    <location>
        <begin position="168"/>
        <end position="229"/>
    </location>
</feature>
<dbReference type="GO" id="GO:0003700">
    <property type="term" value="F:DNA-binding transcription factor activity"/>
    <property type="evidence" value="ECO:0007669"/>
    <property type="project" value="TreeGrafter"/>
</dbReference>
<sequence>MKTKFQWRLTSASSTLSEAAETKTARLAALYPVLAKLPAALLRRIGDAAQTLSLPAGATVFDERQPCRGFPFVLDGAIRVAKLSAGGRELPLYRVVAGESCIITSSCLLGHADYNARGVTEGPTTLALLPRELFDEMLGEPAFRDFVFALFSERMAELMQLVEEVAFRKLDQRLASLLLGKGRVVHATHQQLADELGSVREMVSRLLKGFAEQGLVKLGREQVEVLDPSGLRKVASVT</sequence>
<dbReference type="SUPFAM" id="SSF51206">
    <property type="entry name" value="cAMP-binding domain-like"/>
    <property type="match status" value="1"/>
</dbReference>
<dbReference type="PROSITE" id="PS50042">
    <property type="entry name" value="CNMP_BINDING_3"/>
    <property type="match status" value="1"/>
</dbReference>
<dbReference type="Pfam" id="PF13545">
    <property type="entry name" value="HTH_Crp_2"/>
    <property type="match status" value="1"/>
</dbReference>
<dbReference type="InterPro" id="IPR036390">
    <property type="entry name" value="WH_DNA-bd_sf"/>
</dbReference>
<dbReference type="GO" id="GO:0005829">
    <property type="term" value="C:cytosol"/>
    <property type="evidence" value="ECO:0007669"/>
    <property type="project" value="TreeGrafter"/>
</dbReference>
<dbReference type="RefSeq" id="WP_084207528.1">
    <property type="nucleotide sequence ID" value="NZ_AP012547.1"/>
</dbReference>
<dbReference type="SUPFAM" id="SSF46785">
    <property type="entry name" value="Winged helix' DNA-binding domain"/>
    <property type="match status" value="1"/>
</dbReference>
<keyword evidence="1" id="KW-0805">Transcription regulation</keyword>
<dbReference type="PROSITE" id="PS51063">
    <property type="entry name" value="HTH_CRP_2"/>
    <property type="match status" value="1"/>
</dbReference>
<evidence type="ECO:0000313" key="7">
    <source>
        <dbReference type="Proteomes" id="UP000031637"/>
    </source>
</evidence>
<evidence type="ECO:0000313" key="6">
    <source>
        <dbReference type="EMBL" id="BAO28585.1"/>
    </source>
</evidence>
<dbReference type="CDD" id="cd00038">
    <property type="entry name" value="CAP_ED"/>
    <property type="match status" value="1"/>
</dbReference>
<dbReference type="KEGG" id="shd:SUTH_00775"/>
<dbReference type="Gene3D" id="2.60.120.10">
    <property type="entry name" value="Jelly Rolls"/>
    <property type="match status" value="1"/>
</dbReference>
<dbReference type="EMBL" id="AP012547">
    <property type="protein sequence ID" value="BAO28585.1"/>
    <property type="molecule type" value="Genomic_DNA"/>
</dbReference>
<dbReference type="InterPro" id="IPR014710">
    <property type="entry name" value="RmlC-like_jellyroll"/>
</dbReference>
<dbReference type="CDD" id="cd00092">
    <property type="entry name" value="HTH_CRP"/>
    <property type="match status" value="1"/>
</dbReference>